<feature type="transmembrane region" description="Helical" evidence="1">
    <location>
        <begin position="12"/>
        <end position="30"/>
    </location>
</feature>
<accession>A0A0A8ZYJ8</accession>
<reference evidence="2" key="2">
    <citation type="journal article" date="2015" name="Data Brief">
        <title>Shoot transcriptome of the giant reed, Arundo donax.</title>
        <authorList>
            <person name="Barrero R.A."/>
            <person name="Guerrero F.D."/>
            <person name="Moolhuijzen P."/>
            <person name="Goolsby J.A."/>
            <person name="Tidwell J."/>
            <person name="Bellgard S.E."/>
            <person name="Bellgard M.I."/>
        </authorList>
    </citation>
    <scope>NUCLEOTIDE SEQUENCE</scope>
    <source>
        <tissue evidence="2">Shoot tissue taken approximately 20 cm above the soil surface</tissue>
    </source>
</reference>
<name>A0A0A8ZYJ8_ARUDO</name>
<protein>
    <submittedName>
        <fullName evidence="2">Uncharacterized protein</fullName>
    </submittedName>
</protein>
<dbReference type="EMBL" id="GBRH01256065">
    <property type="protein sequence ID" value="JAD41830.1"/>
    <property type="molecule type" value="Transcribed_RNA"/>
</dbReference>
<reference evidence="2" key="1">
    <citation type="submission" date="2014-09" db="EMBL/GenBank/DDBJ databases">
        <authorList>
            <person name="Magalhaes I.L.F."/>
            <person name="Oliveira U."/>
            <person name="Santos F.R."/>
            <person name="Vidigal T.H.D.A."/>
            <person name="Brescovit A.D."/>
            <person name="Santos A.J."/>
        </authorList>
    </citation>
    <scope>NUCLEOTIDE SEQUENCE</scope>
    <source>
        <tissue evidence="2">Shoot tissue taken approximately 20 cm above the soil surface</tissue>
    </source>
</reference>
<evidence type="ECO:0000256" key="1">
    <source>
        <dbReference type="SAM" id="Phobius"/>
    </source>
</evidence>
<keyword evidence="1" id="KW-0812">Transmembrane</keyword>
<evidence type="ECO:0000313" key="2">
    <source>
        <dbReference type="EMBL" id="JAD41830.1"/>
    </source>
</evidence>
<proteinExistence type="predicted"/>
<sequence length="31" mass="3575">MIVYEHPEFLVAFSALVDILMTLFDACLLME</sequence>
<organism evidence="2">
    <name type="scientific">Arundo donax</name>
    <name type="common">Giant reed</name>
    <name type="synonym">Donax arundinaceus</name>
    <dbReference type="NCBI Taxonomy" id="35708"/>
    <lineage>
        <taxon>Eukaryota</taxon>
        <taxon>Viridiplantae</taxon>
        <taxon>Streptophyta</taxon>
        <taxon>Embryophyta</taxon>
        <taxon>Tracheophyta</taxon>
        <taxon>Spermatophyta</taxon>
        <taxon>Magnoliopsida</taxon>
        <taxon>Liliopsida</taxon>
        <taxon>Poales</taxon>
        <taxon>Poaceae</taxon>
        <taxon>PACMAD clade</taxon>
        <taxon>Arundinoideae</taxon>
        <taxon>Arundineae</taxon>
        <taxon>Arundo</taxon>
    </lineage>
</organism>
<keyword evidence="1" id="KW-0472">Membrane</keyword>
<keyword evidence="1" id="KW-1133">Transmembrane helix</keyword>
<dbReference type="AlphaFoldDB" id="A0A0A8ZYJ8"/>